<dbReference type="PANTHER" id="PTHR33619:SF3">
    <property type="entry name" value="POLYSACCHARIDE EXPORT PROTEIN GFCE-RELATED"/>
    <property type="match status" value="1"/>
</dbReference>
<keyword evidence="5" id="KW-0762">Sugar transport</keyword>
<evidence type="ECO:0000256" key="13">
    <source>
        <dbReference type="ARBA" id="ARBA00023237"/>
    </source>
</evidence>
<evidence type="ECO:0000256" key="8">
    <source>
        <dbReference type="ARBA" id="ARBA00023047"/>
    </source>
</evidence>
<keyword evidence="11 16" id="KW-0472">Membrane</keyword>
<feature type="domain" description="SLBB" evidence="19">
    <location>
        <begin position="205"/>
        <end position="281"/>
    </location>
</feature>
<evidence type="ECO:0000259" key="19">
    <source>
        <dbReference type="Pfam" id="PF22461"/>
    </source>
</evidence>
<dbReference type="GO" id="GO:0009279">
    <property type="term" value="C:cell outer membrane"/>
    <property type="evidence" value="ECO:0007669"/>
    <property type="project" value="UniProtKB-SubCell"/>
</dbReference>
<feature type="transmembrane region" description="Helical" evidence="16">
    <location>
        <begin position="856"/>
        <end position="877"/>
    </location>
</feature>
<keyword evidence="10" id="KW-0626">Porin</keyword>
<accession>A0A6J6SRP1</accession>
<dbReference type="InterPro" id="IPR054765">
    <property type="entry name" value="SLBB_dom"/>
</dbReference>
<dbReference type="PANTHER" id="PTHR33619">
    <property type="entry name" value="POLYSACCHARIDE EXPORT PROTEIN GFCE-RELATED"/>
    <property type="match status" value="1"/>
</dbReference>
<evidence type="ECO:0000256" key="14">
    <source>
        <dbReference type="ARBA" id="ARBA00023288"/>
    </source>
</evidence>
<evidence type="ECO:0000259" key="17">
    <source>
        <dbReference type="Pfam" id="PF02563"/>
    </source>
</evidence>
<dbReference type="Pfam" id="PF10531">
    <property type="entry name" value="SLBB"/>
    <property type="match status" value="5"/>
</dbReference>
<comment type="subcellular location">
    <subcellularLocation>
        <location evidence="1">Cell outer membrane</location>
        <topology evidence="1">Multi-pass membrane protein</topology>
    </subcellularLocation>
</comment>
<organism evidence="20">
    <name type="scientific">freshwater metagenome</name>
    <dbReference type="NCBI Taxonomy" id="449393"/>
    <lineage>
        <taxon>unclassified sequences</taxon>
        <taxon>metagenomes</taxon>
        <taxon>ecological metagenomes</taxon>
    </lineage>
</organism>
<dbReference type="InterPro" id="IPR049712">
    <property type="entry name" value="Poly_export"/>
</dbReference>
<evidence type="ECO:0000256" key="4">
    <source>
        <dbReference type="ARBA" id="ARBA00022452"/>
    </source>
</evidence>
<comment type="similarity">
    <text evidence="2">Belongs to the BexD/CtrA/VexA family.</text>
</comment>
<keyword evidence="7" id="KW-0732">Signal</keyword>
<evidence type="ECO:0000256" key="11">
    <source>
        <dbReference type="ARBA" id="ARBA00023136"/>
    </source>
</evidence>
<protein>
    <submittedName>
        <fullName evidence="20">Unannotated protein</fullName>
    </submittedName>
</protein>
<dbReference type="GO" id="GO:0015159">
    <property type="term" value="F:polysaccharide transmembrane transporter activity"/>
    <property type="evidence" value="ECO:0007669"/>
    <property type="project" value="InterPro"/>
</dbReference>
<feature type="domain" description="Soluble ligand binding" evidence="18">
    <location>
        <begin position="653"/>
        <end position="700"/>
    </location>
</feature>
<feature type="region of interest" description="Disordered" evidence="15">
    <location>
        <begin position="480"/>
        <end position="529"/>
    </location>
</feature>
<keyword evidence="4" id="KW-1134">Transmembrane beta strand</keyword>
<evidence type="ECO:0000256" key="6">
    <source>
        <dbReference type="ARBA" id="ARBA00022692"/>
    </source>
</evidence>
<evidence type="ECO:0000256" key="9">
    <source>
        <dbReference type="ARBA" id="ARBA00023065"/>
    </source>
</evidence>
<keyword evidence="14" id="KW-0449">Lipoprotein</keyword>
<keyword evidence="13" id="KW-0998">Cell outer membrane</keyword>
<keyword evidence="8" id="KW-0625">Polysaccharide transport</keyword>
<name>A0A6J6SRP1_9ZZZZ</name>
<evidence type="ECO:0000256" key="3">
    <source>
        <dbReference type="ARBA" id="ARBA00022448"/>
    </source>
</evidence>
<evidence type="ECO:0000256" key="1">
    <source>
        <dbReference type="ARBA" id="ARBA00004571"/>
    </source>
</evidence>
<dbReference type="InterPro" id="IPR003715">
    <property type="entry name" value="Poly_export_N"/>
</dbReference>
<dbReference type="InterPro" id="IPR019554">
    <property type="entry name" value="Soluble_ligand-bd"/>
</dbReference>
<evidence type="ECO:0000256" key="12">
    <source>
        <dbReference type="ARBA" id="ARBA00023139"/>
    </source>
</evidence>
<keyword evidence="9" id="KW-0406">Ion transport</keyword>
<keyword evidence="16" id="KW-1133">Transmembrane helix</keyword>
<feature type="domain" description="Soluble ligand binding" evidence="18">
    <location>
        <begin position="564"/>
        <end position="596"/>
    </location>
</feature>
<evidence type="ECO:0000256" key="10">
    <source>
        <dbReference type="ARBA" id="ARBA00023114"/>
    </source>
</evidence>
<dbReference type="AlphaFoldDB" id="A0A6J6SRP1"/>
<dbReference type="Pfam" id="PF02563">
    <property type="entry name" value="Poly_export"/>
    <property type="match status" value="1"/>
</dbReference>
<evidence type="ECO:0000256" key="15">
    <source>
        <dbReference type="SAM" id="MobiDB-lite"/>
    </source>
</evidence>
<sequence>MFKLKFLSLTFILVINFAALGQILPFGIQSPSLMRPSNLYNYTPAQSNVSRRSQILSSREKSYNDSLVRSRSQKNTDNDIDTAIVSLRKKIFGFNIFSNKVGTFEPNLKIATPKSYILGPDDELIIDINGYSEDHYNLTVNADGYIKINRIGNVYVAGLTIEEAKQRIISKLSQIFVGLRREGSGPSKTNLYASLSLGNIRTVSVLVQGEVMFPGTYSVSSLSRVMNVLYLAGGPNEKGTFREIQVIRDKKVFATIDLYDFLTSGIQKNDISLQDQDVIKVGVYKKRIEVKGKVKRPAIFELKESENLKTVLDEFSGGFSEDAFKDLVKITRYTNRDRKLIDLNADFFTSFYPISGDLIQIESIDEKRFDNKVTIIGEVFRPGDFSLDSNPTLLKLIERSGGVRENAFLDRIVIQRINADLSLSNLSVNYKDIVSGKSPDVKLAREDQINVFSILDLREKYTVTIHGEINLKSIKKASDNSNETLNQENNNNNNTSKLGSNQSNNQRKSSNNSVSNNYNQDSDLANLKDEDGEDIISSEIADEFKSKEVGNSLINRQVKLTLPYVDKMTVEDLILKAGGLRESAATGYVEIVRRKKNIGLDSPDLINSQIAEIIKFGISNNLQLDNTASKFQLAPFDEVFIRTSPNYELQQFITVQGQVVFPGVYGLEKKDERLSEIIKRVGGLNHQAFPQGARLIRKNQITESEKNRKLEQLNEIQDNFTGAVIQNKEQVNKETELIGINLNKALENPGGEEDLFVIEGDILVIPKEPQTVKVTGEVLYPNSVKFISGNTFKDFISEAGGFTTTSARKKSYVIYSNGSVKRAKSFLFINRYPTIEKGAEIIVPKEVKSASSGQQIASIVGIFTGTLTSLIGIITLIKATAN</sequence>
<feature type="domain" description="Soluble ligand binding" evidence="18">
    <location>
        <begin position="772"/>
        <end position="814"/>
    </location>
</feature>
<keyword evidence="12" id="KW-0564">Palmitate</keyword>
<evidence type="ECO:0000256" key="7">
    <source>
        <dbReference type="ARBA" id="ARBA00022729"/>
    </source>
</evidence>
<evidence type="ECO:0000256" key="5">
    <source>
        <dbReference type="ARBA" id="ARBA00022597"/>
    </source>
</evidence>
<feature type="domain" description="Soluble ligand binding" evidence="18">
    <location>
        <begin position="372"/>
        <end position="417"/>
    </location>
</feature>
<evidence type="ECO:0000259" key="18">
    <source>
        <dbReference type="Pfam" id="PF10531"/>
    </source>
</evidence>
<evidence type="ECO:0000256" key="16">
    <source>
        <dbReference type="SAM" id="Phobius"/>
    </source>
</evidence>
<dbReference type="Gene3D" id="3.30.1950.10">
    <property type="entry name" value="wza like domain"/>
    <property type="match status" value="1"/>
</dbReference>
<evidence type="ECO:0000313" key="20">
    <source>
        <dbReference type="EMBL" id="CAB4737490.1"/>
    </source>
</evidence>
<feature type="compositionally biased region" description="Low complexity" evidence="15">
    <location>
        <begin position="480"/>
        <end position="522"/>
    </location>
</feature>
<dbReference type="Pfam" id="PF22461">
    <property type="entry name" value="SLBB_2"/>
    <property type="match status" value="1"/>
</dbReference>
<keyword evidence="3" id="KW-0813">Transport</keyword>
<dbReference type="EMBL" id="CAEZYS010000082">
    <property type="protein sequence ID" value="CAB4737490.1"/>
    <property type="molecule type" value="Genomic_DNA"/>
</dbReference>
<dbReference type="GO" id="GO:0006811">
    <property type="term" value="P:monoatomic ion transport"/>
    <property type="evidence" value="ECO:0007669"/>
    <property type="project" value="UniProtKB-KW"/>
</dbReference>
<gene>
    <name evidence="20" type="ORF">UFOPK2782_00717</name>
</gene>
<dbReference type="GO" id="GO:0046930">
    <property type="term" value="C:pore complex"/>
    <property type="evidence" value="ECO:0007669"/>
    <property type="project" value="UniProtKB-KW"/>
</dbReference>
<reference evidence="20" key="1">
    <citation type="submission" date="2020-05" db="EMBL/GenBank/DDBJ databases">
        <authorList>
            <person name="Chiriac C."/>
            <person name="Salcher M."/>
            <person name="Ghai R."/>
            <person name="Kavagutti S V."/>
        </authorList>
    </citation>
    <scope>NUCLEOTIDE SEQUENCE</scope>
</reference>
<keyword evidence="6 16" id="KW-0812">Transmembrane</keyword>
<feature type="domain" description="Soluble ligand binding" evidence="18">
    <location>
        <begin position="288"/>
        <end position="332"/>
    </location>
</feature>
<dbReference type="GO" id="GO:0015288">
    <property type="term" value="F:porin activity"/>
    <property type="evidence" value="ECO:0007669"/>
    <property type="project" value="UniProtKB-KW"/>
</dbReference>
<proteinExistence type="inferred from homology"/>
<dbReference type="Gene3D" id="3.10.560.10">
    <property type="entry name" value="Outer membrane lipoprotein wza domain like"/>
    <property type="match status" value="5"/>
</dbReference>
<evidence type="ECO:0000256" key="2">
    <source>
        <dbReference type="ARBA" id="ARBA00009450"/>
    </source>
</evidence>
<feature type="domain" description="Polysaccharide export protein N-terminal" evidence="17">
    <location>
        <begin position="112"/>
        <end position="176"/>
    </location>
</feature>